<keyword evidence="3 4" id="KW-0436">Ligase</keyword>
<name>A0AA49Q7X0_9BACT</name>
<dbReference type="GO" id="GO:0015937">
    <property type="term" value="P:coenzyme A biosynthetic process"/>
    <property type="evidence" value="ECO:0007669"/>
    <property type="project" value="UniProtKB-UniRule"/>
</dbReference>
<gene>
    <name evidence="3 8" type="primary">coaBC</name>
    <name evidence="7" type="ORF">Strain138_001539</name>
    <name evidence="8" type="ORF">Strain318_001539</name>
</gene>
<keyword evidence="3 4" id="KW-0288">FMN</keyword>
<dbReference type="SUPFAM" id="SSF102645">
    <property type="entry name" value="CoaB-like"/>
    <property type="match status" value="1"/>
</dbReference>
<comment type="cofactor">
    <cofactor evidence="3">
        <name>FMN</name>
        <dbReference type="ChEBI" id="CHEBI:58210"/>
    </cofactor>
    <text evidence="3">Binds 1 FMN per subunit.</text>
</comment>
<accession>A0AA49JUI1</accession>
<dbReference type="NCBIfam" id="TIGR00521">
    <property type="entry name" value="coaBC_dfp"/>
    <property type="match status" value="1"/>
</dbReference>
<comment type="similarity">
    <text evidence="3 4">In the N-terminal section; belongs to the HFCD (homo-oligomeric flavin containing Cys decarboxylase) superfamily.</text>
</comment>
<evidence type="ECO:0000313" key="8">
    <source>
        <dbReference type="EMBL" id="WKW15164.1"/>
    </source>
</evidence>
<dbReference type="GO" id="GO:0004633">
    <property type="term" value="F:phosphopantothenoylcysteine decarboxylase activity"/>
    <property type="evidence" value="ECO:0007669"/>
    <property type="project" value="UniProtKB-UniRule"/>
</dbReference>
<feature type="region of interest" description="Phosphopantothenate--cysteine ligase" evidence="3">
    <location>
        <begin position="192"/>
        <end position="399"/>
    </location>
</feature>
<keyword evidence="1 3" id="KW-0210">Decarboxylase</keyword>
<comment type="function">
    <text evidence="4">Catalyzes two steps in the biosynthesis of coenzyme A. In the first step cysteine is conjugated to 4'-phosphopantothenate to form 4-phosphopantothenoylcysteine, in the latter compound is decarboxylated to form 4'-phosphopantotheine.</text>
</comment>
<feature type="domain" description="Flavoprotein" evidence="5">
    <location>
        <begin position="8"/>
        <end position="177"/>
    </location>
</feature>
<dbReference type="GO" id="GO:0071513">
    <property type="term" value="C:phosphopantothenoylcysteine decarboxylase complex"/>
    <property type="evidence" value="ECO:0007669"/>
    <property type="project" value="TreeGrafter"/>
</dbReference>
<dbReference type="SUPFAM" id="SSF52507">
    <property type="entry name" value="Homo-oligomeric flavin-containing Cys decarboxylases, HFCD"/>
    <property type="match status" value="1"/>
</dbReference>
<dbReference type="Proteomes" id="UP001229955">
    <property type="component" value="Chromosome"/>
</dbReference>
<dbReference type="EC" id="6.3.2.5" evidence="3"/>
<dbReference type="Gene3D" id="3.40.50.10300">
    <property type="entry name" value="CoaB-like"/>
    <property type="match status" value="1"/>
</dbReference>
<feature type="binding site" evidence="3">
    <location>
        <position position="339"/>
    </location>
    <ligand>
        <name>CTP</name>
        <dbReference type="ChEBI" id="CHEBI:37563"/>
    </ligand>
</feature>
<evidence type="ECO:0000259" key="5">
    <source>
        <dbReference type="Pfam" id="PF02441"/>
    </source>
</evidence>
<evidence type="ECO:0000256" key="4">
    <source>
        <dbReference type="RuleBase" id="RU364078"/>
    </source>
</evidence>
<accession>A0AA49Q7X0</accession>
<dbReference type="GO" id="GO:0015941">
    <property type="term" value="P:pantothenate catabolic process"/>
    <property type="evidence" value="ECO:0007669"/>
    <property type="project" value="InterPro"/>
</dbReference>
<dbReference type="PANTHER" id="PTHR14359:SF6">
    <property type="entry name" value="PHOSPHOPANTOTHENOYLCYSTEINE DECARBOXYLASE"/>
    <property type="match status" value="1"/>
</dbReference>
<keyword evidence="3 4" id="KW-0285">Flavoprotein</keyword>
<evidence type="ECO:0000256" key="2">
    <source>
        <dbReference type="ARBA" id="ARBA00023239"/>
    </source>
</evidence>
<comment type="catalytic activity">
    <reaction evidence="3 4">
        <text>(R)-4'-phosphopantothenate + L-cysteine + CTP = N-[(R)-4-phosphopantothenoyl]-L-cysteine + CMP + diphosphate + H(+)</text>
        <dbReference type="Rhea" id="RHEA:19397"/>
        <dbReference type="ChEBI" id="CHEBI:10986"/>
        <dbReference type="ChEBI" id="CHEBI:15378"/>
        <dbReference type="ChEBI" id="CHEBI:33019"/>
        <dbReference type="ChEBI" id="CHEBI:35235"/>
        <dbReference type="ChEBI" id="CHEBI:37563"/>
        <dbReference type="ChEBI" id="CHEBI:59458"/>
        <dbReference type="ChEBI" id="CHEBI:60377"/>
        <dbReference type="EC" id="6.3.2.5"/>
    </reaction>
</comment>
<dbReference type="EMBL" id="CP130613">
    <property type="protein sequence ID" value="WKW15164.1"/>
    <property type="molecule type" value="Genomic_DNA"/>
</dbReference>
<feature type="region of interest" description="Phosphopantothenoylcysteine decarboxylase" evidence="3">
    <location>
        <begin position="1"/>
        <end position="191"/>
    </location>
</feature>
<comment type="function">
    <text evidence="3">Catalyzes two sequential steps in the biosynthesis of coenzyme A. In the first step cysteine is conjugated to 4'-phosphopantothenate to form 4-phosphopantothenoylcysteine. In the second step the latter compound is decarboxylated to form 4'-phosphopantotheine.</text>
</comment>
<proteinExistence type="inferred from homology"/>
<evidence type="ECO:0000256" key="1">
    <source>
        <dbReference type="ARBA" id="ARBA00022793"/>
    </source>
</evidence>
<comment type="pathway">
    <text evidence="3 4">Cofactor biosynthesis; coenzyme A biosynthesis; CoA from (R)-pantothenate: step 2/5.</text>
</comment>
<keyword evidence="9" id="KW-1185">Reference proteome</keyword>
<dbReference type="RefSeq" id="WP_367885133.1">
    <property type="nucleotide sequence ID" value="NZ_CP130612.1"/>
</dbReference>
<evidence type="ECO:0000313" key="7">
    <source>
        <dbReference type="EMBL" id="WKW12256.1"/>
    </source>
</evidence>
<dbReference type="InterPro" id="IPR005252">
    <property type="entry name" value="CoaBC"/>
</dbReference>
<keyword evidence="3" id="KW-0511">Multifunctional enzyme</keyword>
<dbReference type="GO" id="GO:0010181">
    <property type="term" value="F:FMN binding"/>
    <property type="evidence" value="ECO:0007669"/>
    <property type="project" value="UniProtKB-UniRule"/>
</dbReference>
<feature type="binding site" evidence="3">
    <location>
        <begin position="306"/>
        <end position="309"/>
    </location>
    <ligand>
        <name>CTP</name>
        <dbReference type="ChEBI" id="CHEBI:37563"/>
    </ligand>
</feature>
<keyword evidence="2 3" id="KW-0456">Lyase</keyword>
<keyword evidence="3" id="KW-0460">Magnesium</keyword>
<feature type="binding site" evidence="3">
    <location>
        <position position="290"/>
    </location>
    <ligand>
        <name>CTP</name>
        <dbReference type="ChEBI" id="CHEBI:37563"/>
    </ligand>
</feature>
<comment type="caution">
    <text evidence="3">Lacks conserved residue(s) required for the propagation of feature annotation.</text>
</comment>
<dbReference type="HAMAP" id="MF_02225">
    <property type="entry name" value="CoaBC"/>
    <property type="match status" value="1"/>
</dbReference>
<comment type="catalytic activity">
    <reaction evidence="3 4">
        <text>N-[(R)-4-phosphopantothenoyl]-L-cysteine + H(+) = (R)-4'-phosphopantetheine + CO2</text>
        <dbReference type="Rhea" id="RHEA:16793"/>
        <dbReference type="ChEBI" id="CHEBI:15378"/>
        <dbReference type="ChEBI" id="CHEBI:16526"/>
        <dbReference type="ChEBI" id="CHEBI:59458"/>
        <dbReference type="ChEBI" id="CHEBI:61723"/>
        <dbReference type="EC" id="4.1.1.36"/>
    </reaction>
</comment>
<evidence type="ECO:0000259" key="6">
    <source>
        <dbReference type="Pfam" id="PF04127"/>
    </source>
</evidence>
<comment type="cofactor">
    <cofactor evidence="3">
        <name>Mg(2+)</name>
        <dbReference type="ChEBI" id="CHEBI:18420"/>
    </cofactor>
</comment>
<keyword evidence="3" id="KW-0479">Metal-binding</keyword>
<dbReference type="GO" id="GO:0004632">
    <property type="term" value="F:phosphopantothenate--cysteine ligase activity"/>
    <property type="evidence" value="ECO:0007669"/>
    <property type="project" value="UniProtKB-UniRule"/>
</dbReference>
<dbReference type="EMBL" id="CP130612">
    <property type="protein sequence ID" value="WKW12256.1"/>
    <property type="molecule type" value="Genomic_DNA"/>
</dbReference>
<evidence type="ECO:0000313" key="9">
    <source>
        <dbReference type="Proteomes" id="UP001229955"/>
    </source>
</evidence>
<dbReference type="InterPro" id="IPR003382">
    <property type="entry name" value="Flavoprotein"/>
</dbReference>
<comment type="similarity">
    <text evidence="3 4">In the C-terminal section; belongs to the PPC synthetase family.</text>
</comment>
<organism evidence="8 9">
    <name type="scientific">Pseudogemmatithrix spongiicola</name>
    <dbReference type="NCBI Taxonomy" id="3062599"/>
    <lineage>
        <taxon>Bacteria</taxon>
        <taxon>Pseudomonadati</taxon>
        <taxon>Gemmatimonadota</taxon>
        <taxon>Gemmatimonadia</taxon>
        <taxon>Gemmatimonadales</taxon>
        <taxon>Gemmatimonadaceae</taxon>
        <taxon>Pseudogemmatithrix</taxon>
    </lineage>
</organism>
<dbReference type="InterPro" id="IPR035929">
    <property type="entry name" value="CoaB-like_sf"/>
</dbReference>
<feature type="binding site" evidence="3">
    <location>
        <position position="280"/>
    </location>
    <ligand>
        <name>CTP</name>
        <dbReference type="ChEBI" id="CHEBI:37563"/>
    </ligand>
</feature>
<evidence type="ECO:0000256" key="3">
    <source>
        <dbReference type="HAMAP-Rule" id="MF_02225"/>
    </source>
</evidence>
<dbReference type="KEGG" id="pspc:Strain318_001539"/>
<dbReference type="EC" id="4.1.1.36" evidence="3"/>
<dbReference type="Pfam" id="PF02441">
    <property type="entry name" value="Flavoprotein"/>
    <property type="match status" value="1"/>
</dbReference>
<feature type="domain" description="DNA/pantothenate metabolism flavoprotein C-terminal" evidence="6">
    <location>
        <begin position="187"/>
        <end position="397"/>
    </location>
</feature>
<dbReference type="InterPro" id="IPR036551">
    <property type="entry name" value="Flavin_trans-like"/>
</dbReference>
<feature type="binding site" evidence="3">
    <location>
        <position position="343"/>
    </location>
    <ligand>
        <name>CTP</name>
        <dbReference type="ChEBI" id="CHEBI:37563"/>
    </ligand>
</feature>
<dbReference type="InterPro" id="IPR007085">
    <property type="entry name" value="DNA/pantothenate-metab_flavo_C"/>
</dbReference>
<comment type="pathway">
    <text evidence="3 4">Cofactor biosynthesis; coenzyme A biosynthesis; CoA from (R)-pantothenate: step 3/5.</text>
</comment>
<dbReference type="AlphaFoldDB" id="A0AA49Q7X0"/>
<reference evidence="8" key="1">
    <citation type="submission" date="2023-07" db="EMBL/GenBank/DDBJ databases">
        <authorList>
            <person name="Haufschild T."/>
            <person name="Kallscheuer N."/>
            <person name="Hammer J."/>
            <person name="Kohn T."/>
            <person name="Kabuu M."/>
            <person name="Jogler M."/>
            <person name="Wohfarth N."/>
            <person name="Heuer A."/>
            <person name="Rohde M."/>
            <person name="van Teeseling M.C.F."/>
            <person name="Jogler C."/>
        </authorList>
    </citation>
    <scope>NUCLEOTIDE SEQUENCE</scope>
    <source>
        <strain evidence="7">Strain 138</strain>
        <strain evidence="8">Strain 318</strain>
    </source>
</reference>
<dbReference type="Gene3D" id="3.40.50.1950">
    <property type="entry name" value="Flavin prenyltransferase-like"/>
    <property type="match status" value="1"/>
</dbReference>
<dbReference type="GO" id="GO:0046872">
    <property type="term" value="F:metal ion binding"/>
    <property type="evidence" value="ECO:0007669"/>
    <property type="project" value="UniProtKB-KW"/>
</dbReference>
<sequence>MRPFDGRRILLGVTGGIASYKSAWLARLLTQAGAQVDVVLTRSAREFIGSVTFEALTGRPVHTVLIGDGHALDHIRLAREAELIVIAPATADFLARAAHGHADELLSATLLAAECPVLLVPAMNDKMWANATVRANCAALAAQGKHILDPGVGPLASPDEGAGQGRMQEPETIVAHSARLLEPRGKLAGKRIVVTAGPTREPLDPVRYLTNHSTGKQGIALAEAAWRRGAAVVLVHGPLSAPAPVGAVLKPVETTQDMAEAVASEVGDADVLIMAAAPADFRPAQVASAKMKKTGTAPTLALEETPDILKSTAGHRKAGMIAVGFALETDDVAENAQKKLAAKQLTMIVANSAREAGAGFGHDTNRVTIFAANGTAEEFPLLSKRETADAILDRIEAML</sequence>
<feature type="binding site" evidence="3">
    <location>
        <position position="325"/>
    </location>
    <ligand>
        <name>CTP</name>
        <dbReference type="ChEBI" id="CHEBI:37563"/>
    </ligand>
</feature>
<protein>
    <recommendedName>
        <fullName evidence="3">Coenzyme A biosynthesis bifunctional protein CoaBC</fullName>
    </recommendedName>
    <alternativeName>
        <fullName evidence="3">DNA/pantothenate metabolism flavoprotein</fullName>
    </alternativeName>
    <alternativeName>
        <fullName evidence="3">Phosphopantothenoylcysteine synthetase/decarboxylase</fullName>
        <shortName evidence="3">PPCS-PPCDC</shortName>
    </alternativeName>
    <domain>
        <recommendedName>
            <fullName evidence="3">Phosphopantothenoylcysteine decarboxylase</fullName>
            <shortName evidence="3">PPC decarboxylase</shortName>
            <shortName evidence="3">PPC-DC</shortName>
            <ecNumber evidence="3">4.1.1.36</ecNumber>
        </recommendedName>
        <alternativeName>
            <fullName evidence="3">CoaC</fullName>
        </alternativeName>
    </domain>
    <domain>
        <recommendedName>
            <fullName evidence="3">Phosphopantothenate--cysteine ligase</fullName>
            <ecNumber evidence="3">6.3.2.5</ecNumber>
        </recommendedName>
        <alternativeName>
            <fullName evidence="3">CoaB</fullName>
        </alternativeName>
        <alternativeName>
            <fullName evidence="3">Phosphopantothenoylcysteine synthetase</fullName>
            <shortName evidence="3">PPC synthetase</shortName>
            <shortName evidence="3">PPC-S</shortName>
        </alternativeName>
    </domain>
</protein>
<dbReference type="Pfam" id="PF04127">
    <property type="entry name" value="DFP"/>
    <property type="match status" value="1"/>
</dbReference>
<dbReference type="PANTHER" id="PTHR14359">
    <property type="entry name" value="HOMO-OLIGOMERIC FLAVIN CONTAINING CYS DECARBOXYLASE FAMILY"/>
    <property type="match status" value="1"/>
</dbReference>